<gene>
    <name evidence="1" type="ORF">UR38_C0001G0075</name>
</gene>
<dbReference type="AlphaFoldDB" id="A0A0F9ZVN0"/>
<name>A0A0F9ZVN0_9BACT</name>
<comment type="caution">
    <text evidence="1">The sequence shown here is derived from an EMBL/GenBank/DDBJ whole genome shotgun (WGS) entry which is preliminary data.</text>
</comment>
<dbReference type="EMBL" id="LBOZ01000001">
    <property type="protein sequence ID" value="KKP48279.1"/>
    <property type="molecule type" value="Genomic_DNA"/>
</dbReference>
<proteinExistence type="predicted"/>
<protein>
    <submittedName>
        <fullName evidence="1">Uncharacterized protein</fullName>
    </submittedName>
</protein>
<accession>A0A0F9ZVN0</accession>
<evidence type="ECO:0000313" key="2">
    <source>
        <dbReference type="Proteomes" id="UP000033995"/>
    </source>
</evidence>
<evidence type="ECO:0000313" key="1">
    <source>
        <dbReference type="EMBL" id="KKP48279.1"/>
    </source>
</evidence>
<dbReference type="Proteomes" id="UP000033995">
    <property type="component" value="Unassembled WGS sequence"/>
</dbReference>
<reference evidence="1 2" key="1">
    <citation type="journal article" date="2015" name="Nature">
        <title>rRNA introns, odd ribosomes, and small enigmatic genomes across a large radiation of phyla.</title>
        <authorList>
            <person name="Brown C.T."/>
            <person name="Hug L.A."/>
            <person name="Thomas B.C."/>
            <person name="Sharon I."/>
            <person name="Castelle C.J."/>
            <person name="Singh A."/>
            <person name="Wilkins M.J."/>
            <person name="Williams K.H."/>
            <person name="Banfield J.F."/>
        </authorList>
    </citation>
    <scope>NUCLEOTIDE SEQUENCE [LARGE SCALE GENOMIC DNA]</scope>
</reference>
<organism evidence="1 2">
    <name type="scientific">Candidatus Woesebacteria bacterium GW2011_GWA2_33_28</name>
    <dbReference type="NCBI Taxonomy" id="1618561"/>
    <lineage>
        <taxon>Bacteria</taxon>
        <taxon>Candidatus Woeseibacteriota</taxon>
    </lineage>
</organism>
<sequence length="86" mass="10298">MVKKIKEFRFCYHDYKKAIPVGKIDHMCPKCLKILDPGEWFLMTNFDVVDVSSEETKRELRKKDRETSRKVISKYKFSPKSIKLIK</sequence>